<reference evidence="3 4" key="1">
    <citation type="submission" date="2020-08" db="EMBL/GenBank/DDBJ databases">
        <title>A novel species.</title>
        <authorList>
            <person name="Gao J."/>
        </authorList>
    </citation>
    <scope>NUCLEOTIDE SEQUENCE [LARGE SCALE GENOMIC DNA]</scope>
    <source>
        <strain evidence="3 4">CRPJ-33</strain>
    </source>
</reference>
<evidence type="ECO:0000259" key="2">
    <source>
        <dbReference type="Pfam" id="PF14065"/>
    </source>
</evidence>
<gene>
    <name evidence="3" type="ORF">IAG43_29095</name>
</gene>
<proteinExistence type="predicted"/>
<name>A0A7H0I1B5_9ACTN</name>
<sequence>MIHEVDEILKGLLEGGSLTGSGIEVSFEAPTRDWAARRNAPVVNTYLYDIREDVARRQRGQMAVRDERDVVVRRRQPPRWFRLSYLVTAWTKTPQDEHRLLSAVLATLLPREVLPPDELPGSLRALGLSVPLTVAGIQTESRSLAEIWSALGGELKPSLDLVVTAPFPAYPEYDAGPPVTEGATVRVNGIDGDPAATGRSHRPHQVARAREARAARAAARNPAGGVPGPSRDGAGAATGGSEVPAPGSGPVRGDDASGPADPR</sequence>
<dbReference type="Pfam" id="PF14065">
    <property type="entry name" value="Pvc16_N"/>
    <property type="match status" value="1"/>
</dbReference>
<keyword evidence="4" id="KW-1185">Reference proteome</keyword>
<organism evidence="3 4">
    <name type="scientific">Streptomyces genisteinicus</name>
    <dbReference type="NCBI Taxonomy" id="2768068"/>
    <lineage>
        <taxon>Bacteria</taxon>
        <taxon>Bacillati</taxon>
        <taxon>Actinomycetota</taxon>
        <taxon>Actinomycetes</taxon>
        <taxon>Kitasatosporales</taxon>
        <taxon>Streptomycetaceae</taxon>
        <taxon>Streptomyces</taxon>
    </lineage>
</organism>
<evidence type="ECO:0000313" key="4">
    <source>
        <dbReference type="Proteomes" id="UP000516230"/>
    </source>
</evidence>
<evidence type="ECO:0000313" key="3">
    <source>
        <dbReference type="EMBL" id="QNP66581.1"/>
    </source>
</evidence>
<dbReference type="Proteomes" id="UP000516230">
    <property type="component" value="Chromosome"/>
</dbReference>
<dbReference type="EMBL" id="CP060825">
    <property type="protein sequence ID" value="QNP66581.1"/>
    <property type="molecule type" value="Genomic_DNA"/>
</dbReference>
<dbReference type="KEGG" id="sgj:IAG43_29095"/>
<dbReference type="InterPro" id="IPR025351">
    <property type="entry name" value="Pvc16_N"/>
</dbReference>
<feature type="domain" description="Pvc16 N-terminal" evidence="2">
    <location>
        <begin position="4"/>
        <end position="181"/>
    </location>
</feature>
<dbReference type="AlphaFoldDB" id="A0A7H0I1B5"/>
<evidence type="ECO:0000256" key="1">
    <source>
        <dbReference type="SAM" id="MobiDB-lite"/>
    </source>
</evidence>
<accession>A0A7H0I1B5</accession>
<dbReference type="RefSeq" id="WP_187743637.1">
    <property type="nucleotide sequence ID" value="NZ_CP060825.1"/>
</dbReference>
<protein>
    <submittedName>
        <fullName evidence="3">DUF4255 domain-containing protein</fullName>
    </submittedName>
</protein>
<feature type="region of interest" description="Disordered" evidence="1">
    <location>
        <begin position="188"/>
        <end position="263"/>
    </location>
</feature>